<comment type="caution">
    <text evidence="6">The sequence shown here is derived from an EMBL/GenBank/DDBJ whole genome shotgun (WGS) entry which is preliminary data.</text>
</comment>
<dbReference type="Pfam" id="PF08124">
    <property type="entry name" value="Lyase_8_N"/>
    <property type="match status" value="1"/>
</dbReference>
<comment type="similarity">
    <text evidence="1">Belongs to the polysaccharide lyase 8 family.</text>
</comment>
<keyword evidence="3" id="KW-0456">Lyase</keyword>
<evidence type="ECO:0000256" key="2">
    <source>
        <dbReference type="ARBA" id="ARBA00022729"/>
    </source>
</evidence>
<accession>A0ABX0YF08</accession>
<dbReference type="PANTHER" id="PTHR38481:SF1">
    <property type="entry name" value="HYALURONATE LYASE"/>
    <property type="match status" value="1"/>
</dbReference>
<dbReference type="Gene3D" id="1.50.10.100">
    <property type="entry name" value="Chondroitin AC/alginate lyase"/>
    <property type="match status" value="1"/>
</dbReference>
<dbReference type="InterPro" id="IPR011013">
    <property type="entry name" value="Gal_mutarotase_sf_dom"/>
</dbReference>
<dbReference type="Gene3D" id="2.70.98.10">
    <property type="match status" value="1"/>
</dbReference>
<sequence length="728" mass="81428">MTNSPDEQALKKDAAAVFERLQAMLVDVPSTADASAWLAKVSSDGSFTDIAYPSQTPVADVGPWENHLDRVRGLASFAIKGAEEKQKAGYRAAAAKALVWYTQCDVQTKNWWQREIGLAKRAGHALVVLAAAGSNDVPVETVHYLEKVSNINPGTRHMTGANLADLADNQLMWAFGGWKVSSNVNYLKKAHDASVALSKLYRPVTLNGPEQGEGIRVDGSFSQHNPVQGDTVYSQLYTGGYGVVFLDVFFKYSALLRGAYALARECNTHVFEFVKKGLAGAYYKGRYDPHSLGRGISRPQAERFNTPQWLIWCKEHQYLINTGGLEGFKESKVRIEGLLFDQINAYWLNDSLTAKFEGFAFFNKVVSTRTVGTETGNGENLKGYYLGCGTYFLVAEGHEYHNIQPLLDWQRLPGLTAEYDPNFSFPLLEWGKNAWGSHDFAGVLETRTVLDKKDFYRRHKVSCGVSTLQLTKGNLQDTRKTIIVHQGSVCCLGHAGNLRKTTHPVYTTVNQCLFVDEVTIIAKGKMHKISTGISKFEETECIFHDGLTYDFRNDNLPTITIAIEERKENWRTINTSVSDCEKNAKILTIHTEHKLGSEEYFWRISSILDAPSHSLSYLESNHRKQIIRLTYDFTPEPKDVVAGSIFYSFEILRIPDWPTLKFSSPCIFMMIQDTLSYPKKIIIVVSDPTQKLESLTIYVTGSGIEKTLTAHFPEGEKRGKGVVVSSPL</sequence>
<evidence type="ECO:0000256" key="1">
    <source>
        <dbReference type="ARBA" id="ARBA00006699"/>
    </source>
</evidence>
<gene>
    <name evidence="6" type="ORF">HBH25_14175</name>
</gene>
<keyword evidence="7" id="KW-1185">Reference proteome</keyword>
<dbReference type="Proteomes" id="UP000746535">
    <property type="component" value="Unassembled WGS sequence"/>
</dbReference>
<name>A0ABX0YF08_9PSED</name>
<dbReference type="SUPFAM" id="SSF74650">
    <property type="entry name" value="Galactose mutarotase-like"/>
    <property type="match status" value="1"/>
</dbReference>
<dbReference type="PANTHER" id="PTHR38481">
    <property type="entry name" value="HYALURONATE LYASE"/>
    <property type="match status" value="1"/>
</dbReference>
<feature type="domain" description="Polysaccharide lyase 8 N-terminal alpha-helical" evidence="5">
    <location>
        <begin position="54"/>
        <end position="306"/>
    </location>
</feature>
<dbReference type="InterPro" id="IPR008929">
    <property type="entry name" value="Chondroitin_lyas"/>
</dbReference>
<evidence type="ECO:0000256" key="3">
    <source>
        <dbReference type="ARBA" id="ARBA00023239"/>
    </source>
</evidence>
<evidence type="ECO:0000313" key="7">
    <source>
        <dbReference type="Proteomes" id="UP000746535"/>
    </source>
</evidence>
<dbReference type="InterPro" id="IPR014718">
    <property type="entry name" value="GH-type_carb-bd"/>
</dbReference>
<dbReference type="EMBL" id="JAAVJI010000008">
    <property type="protein sequence ID" value="NJP01993.1"/>
    <property type="molecule type" value="Genomic_DNA"/>
</dbReference>
<feature type="domain" description="Polysaccharide lyase family 8 central" evidence="4">
    <location>
        <begin position="345"/>
        <end position="594"/>
    </location>
</feature>
<dbReference type="Pfam" id="PF02278">
    <property type="entry name" value="Lyase_8"/>
    <property type="match status" value="1"/>
</dbReference>
<organism evidence="6 7">
    <name type="scientific">Pseudomonas quercus</name>
    <dbReference type="NCBI Taxonomy" id="2722792"/>
    <lineage>
        <taxon>Bacteria</taxon>
        <taxon>Pseudomonadati</taxon>
        <taxon>Pseudomonadota</taxon>
        <taxon>Gammaproteobacteria</taxon>
        <taxon>Pseudomonadales</taxon>
        <taxon>Pseudomonadaceae</taxon>
        <taxon>Pseudomonas</taxon>
    </lineage>
</organism>
<keyword evidence="2" id="KW-0732">Signal</keyword>
<dbReference type="SUPFAM" id="SSF48230">
    <property type="entry name" value="Chondroitin AC/alginate lyase"/>
    <property type="match status" value="1"/>
</dbReference>
<dbReference type="RefSeq" id="WP_168084567.1">
    <property type="nucleotide sequence ID" value="NZ_JAAVJI010000008.1"/>
</dbReference>
<evidence type="ECO:0000259" key="5">
    <source>
        <dbReference type="Pfam" id="PF08124"/>
    </source>
</evidence>
<dbReference type="InterPro" id="IPR012970">
    <property type="entry name" value="Lyase_8_alpha_N"/>
</dbReference>
<proteinExistence type="inferred from homology"/>
<evidence type="ECO:0008006" key="8">
    <source>
        <dbReference type="Google" id="ProtNLM"/>
    </source>
</evidence>
<evidence type="ECO:0000259" key="4">
    <source>
        <dbReference type="Pfam" id="PF02278"/>
    </source>
</evidence>
<evidence type="ECO:0000313" key="6">
    <source>
        <dbReference type="EMBL" id="NJP01993.1"/>
    </source>
</evidence>
<dbReference type="InterPro" id="IPR038970">
    <property type="entry name" value="Lyase_8"/>
</dbReference>
<protein>
    <recommendedName>
        <fullName evidence="8">Chondroitin AC lyase</fullName>
    </recommendedName>
</protein>
<dbReference type="InterPro" id="IPR011071">
    <property type="entry name" value="Lyase_8-like_C"/>
</dbReference>
<dbReference type="Gene3D" id="2.60.220.10">
    <property type="entry name" value="Polysaccharide lyase family 8-like, C-terminal"/>
    <property type="match status" value="1"/>
</dbReference>
<reference evidence="6 7" key="1">
    <citation type="submission" date="2020-03" db="EMBL/GenBank/DDBJ databases">
        <authorList>
            <person name="Wang L."/>
            <person name="He N."/>
            <person name="Li Y."/>
            <person name="Fang Y."/>
            <person name="Zhang F."/>
        </authorList>
    </citation>
    <scope>NUCLEOTIDE SEQUENCE [LARGE SCALE GENOMIC DNA]</scope>
    <source>
        <strain evidence="7">hsmgli-8</strain>
    </source>
</reference>
<dbReference type="InterPro" id="IPR003159">
    <property type="entry name" value="Lyase_8_central_dom"/>
</dbReference>